<organism evidence="1 2">
    <name type="scientific">Nitrosomonas aestuarii</name>
    <dbReference type="NCBI Taxonomy" id="52441"/>
    <lineage>
        <taxon>Bacteria</taxon>
        <taxon>Pseudomonadati</taxon>
        <taxon>Pseudomonadota</taxon>
        <taxon>Betaproteobacteria</taxon>
        <taxon>Nitrosomonadales</taxon>
        <taxon>Nitrosomonadaceae</taxon>
        <taxon>Nitrosomonas</taxon>
    </lineage>
</organism>
<gene>
    <name evidence="1" type="ORF">SAMN05216302_10102</name>
</gene>
<accession>A0A1I4ARX0</accession>
<proteinExistence type="predicted"/>
<evidence type="ECO:0000313" key="1">
    <source>
        <dbReference type="EMBL" id="SFK59124.1"/>
    </source>
</evidence>
<name>A0A1I4ARX0_9PROT</name>
<reference evidence="2" key="1">
    <citation type="submission" date="2016-10" db="EMBL/GenBank/DDBJ databases">
        <authorList>
            <person name="Varghese N."/>
            <person name="Submissions S."/>
        </authorList>
    </citation>
    <scope>NUCLEOTIDE SEQUENCE [LARGE SCALE GENOMIC DNA]</scope>
    <source>
        <strain evidence="2">Nm69</strain>
    </source>
</reference>
<evidence type="ECO:0000313" key="2">
    <source>
        <dbReference type="Proteomes" id="UP000199533"/>
    </source>
</evidence>
<dbReference type="RefSeq" id="WP_244531832.1">
    <property type="nucleotide sequence ID" value="NZ_FOSP01000010.1"/>
</dbReference>
<sequence length="252" mass="29255">MSLRLIIQLLQRHCGGPSEVLVAAGHGRSYGQNSQVLVRELPGIVRSGLWRQLYSEESQRLLQPNYAFLTDIGNDILYGFSSAQILHWVAWCIHRLHGRSARIVMTNLPMASIALLSERRFKLLRNLFYPSCRLSRNEVVDRAWAVHQGLNELTKRYPLTVHEPDPQWMSMDSIHVSFWKRYAYYEQLFTCFANTDSFSRNHVVPVSKDDIKPLLLPWRRRPQFAVRKVLGKIKHVSQPSGYFDDQTSVSLY</sequence>
<dbReference type="AlphaFoldDB" id="A0A1I4ARX0"/>
<evidence type="ECO:0008006" key="3">
    <source>
        <dbReference type="Google" id="ProtNLM"/>
    </source>
</evidence>
<dbReference type="SUPFAM" id="SSF52266">
    <property type="entry name" value="SGNH hydrolase"/>
    <property type="match status" value="1"/>
</dbReference>
<dbReference type="STRING" id="52441.SAMN05216302_10102"/>
<protein>
    <recommendedName>
        <fullName evidence="3">GDSL-like Lipase/Acylhydrolase family protein</fullName>
    </recommendedName>
</protein>
<dbReference type="EMBL" id="FOSP01000010">
    <property type="protein sequence ID" value="SFK59124.1"/>
    <property type="molecule type" value="Genomic_DNA"/>
</dbReference>
<keyword evidence="2" id="KW-1185">Reference proteome</keyword>
<dbReference type="Proteomes" id="UP000199533">
    <property type="component" value="Unassembled WGS sequence"/>
</dbReference>